<dbReference type="AlphaFoldDB" id="A0A6J4H8F5"/>
<dbReference type="PRINTS" id="PR01270">
    <property type="entry name" value="HDASUPER"/>
</dbReference>
<name>A0A6J4H8F5_9BACT</name>
<protein>
    <submittedName>
        <fullName evidence="3">Acetylspermidine deacetylase Deacetylases, including yeast histone deacetylase and acetoin utilization protein</fullName>
        <ecNumber evidence="3">3.5.1.48</ecNumber>
    </submittedName>
</protein>
<dbReference type="SUPFAM" id="SSF52768">
    <property type="entry name" value="Arginase/deacetylase"/>
    <property type="match status" value="1"/>
</dbReference>
<dbReference type="CDD" id="cd09992">
    <property type="entry name" value="HDAC_classII"/>
    <property type="match status" value="1"/>
</dbReference>
<dbReference type="InterPro" id="IPR023801">
    <property type="entry name" value="His_deacetylse_dom"/>
</dbReference>
<dbReference type="EC" id="3.5.1.48" evidence="3"/>
<gene>
    <name evidence="3" type="ORF">AVDCRST_MAG42-304</name>
</gene>
<dbReference type="PANTHER" id="PTHR10625">
    <property type="entry name" value="HISTONE DEACETYLASE HDAC1-RELATED"/>
    <property type="match status" value="1"/>
</dbReference>
<dbReference type="EMBL" id="CADCTA010000018">
    <property type="protein sequence ID" value="CAA9215885.1"/>
    <property type="molecule type" value="Genomic_DNA"/>
</dbReference>
<dbReference type="InterPro" id="IPR023696">
    <property type="entry name" value="Ureohydrolase_dom_sf"/>
</dbReference>
<dbReference type="Gene3D" id="3.40.800.20">
    <property type="entry name" value="Histone deacetylase domain"/>
    <property type="match status" value="1"/>
</dbReference>
<reference evidence="3" key="1">
    <citation type="submission" date="2020-02" db="EMBL/GenBank/DDBJ databases">
        <authorList>
            <person name="Meier V. D."/>
        </authorList>
    </citation>
    <scope>NUCLEOTIDE SEQUENCE</scope>
    <source>
        <strain evidence="3">AVDCRST_MAG42</strain>
    </source>
</reference>
<sequence length="286" mass="31485">MIIFHDPRSAEYSRDGHVDTPVRVVRSAQLLSYRHPEWEWREPATADRLTLLRAHTHDHLEAVGTACDDFDSDCPAYPEVFAHAARATGAAVEVGRAALLGEQAFSLMRPPGHHATQDQPMGFCYFNHIAIAALDALDHGAGRVAIWDFDAHHGNGTEAIFTGHPRIAFASVHQFPGWPGTGVTSSGNIRNFPVAPRIGRSTHMYAIEQALEFLVFSKPDLILVSAGFDAYVDDPITEMTLEPEDFATCGRWLRETGIRAGAILEGGYSEELPDLIDNFLVGWTAR</sequence>
<proteinExistence type="inferred from homology"/>
<feature type="domain" description="Histone deacetylase" evidence="2">
    <location>
        <begin position="24"/>
        <end position="270"/>
    </location>
</feature>
<dbReference type="InterPro" id="IPR000286">
    <property type="entry name" value="HDACs"/>
</dbReference>
<accession>A0A6J4H8F5</accession>
<dbReference type="GO" id="GO:0004407">
    <property type="term" value="F:histone deacetylase activity"/>
    <property type="evidence" value="ECO:0007669"/>
    <property type="project" value="TreeGrafter"/>
</dbReference>
<dbReference type="GO" id="GO:0047611">
    <property type="term" value="F:acetylspermidine deacetylase activity"/>
    <property type="evidence" value="ECO:0007669"/>
    <property type="project" value="UniProtKB-EC"/>
</dbReference>
<comment type="similarity">
    <text evidence="1">Belongs to the histone deacetylase family.</text>
</comment>
<dbReference type="PANTHER" id="PTHR10625:SF10">
    <property type="entry name" value="HISTONE DEACETYLASE HDAC1"/>
    <property type="match status" value="1"/>
</dbReference>
<dbReference type="Pfam" id="PF00850">
    <property type="entry name" value="Hist_deacetyl"/>
    <property type="match status" value="1"/>
</dbReference>
<evidence type="ECO:0000313" key="3">
    <source>
        <dbReference type="EMBL" id="CAA9215885.1"/>
    </source>
</evidence>
<dbReference type="InterPro" id="IPR037138">
    <property type="entry name" value="His_deacetylse_dom_sf"/>
</dbReference>
<evidence type="ECO:0000256" key="1">
    <source>
        <dbReference type="ARBA" id="ARBA00005947"/>
    </source>
</evidence>
<organism evidence="3">
    <name type="scientific">uncultured Chthoniobacterales bacterium</name>
    <dbReference type="NCBI Taxonomy" id="1836801"/>
    <lineage>
        <taxon>Bacteria</taxon>
        <taxon>Pseudomonadati</taxon>
        <taxon>Verrucomicrobiota</taxon>
        <taxon>Spartobacteria</taxon>
        <taxon>Chthoniobacterales</taxon>
        <taxon>environmental samples</taxon>
    </lineage>
</organism>
<evidence type="ECO:0000259" key="2">
    <source>
        <dbReference type="Pfam" id="PF00850"/>
    </source>
</evidence>
<keyword evidence="3" id="KW-0378">Hydrolase</keyword>
<dbReference type="GO" id="GO:0040029">
    <property type="term" value="P:epigenetic regulation of gene expression"/>
    <property type="evidence" value="ECO:0007669"/>
    <property type="project" value="TreeGrafter"/>
</dbReference>